<feature type="compositionally biased region" description="Basic and acidic residues" evidence="1">
    <location>
        <begin position="66"/>
        <end position="90"/>
    </location>
</feature>
<gene>
    <name evidence="2" type="ORF">NDU88_002726</name>
</gene>
<organism evidence="2 3">
    <name type="scientific">Pleurodeles waltl</name>
    <name type="common">Iberian ribbed newt</name>
    <dbReference type="NCBI Taxonomy" id="8319"/>
    <lineage>
        <taxon>Eukaryota</taxon>
        <taxon>Metazoa</taxon>
        <taxon>Chordata</taxon>
        <taxon>Craniata</taxon>
        <taxon>Vertebrata</taxon>
        <taxon>Euteleostomi</taxon>
        <taxon>Amphibia</taxon>
        <taxon>Batrachia</taxon>
        <taxon>Caudata</taxon>
        <taxon>Salamandroidea</taxon>
        <taxon>Salamandridae</taxon>
        <taxon>Pleurodelinae</taxon>
        <taxon>Pleurodeles</taxon>
    </lineage>
</organism>
<evidence type="ECO:0000256" key="1">
    <source>
        <dbReference type="SAM" id="MobiDB-lite"/>
    </source>
</evidence>
<proteinExistence type="predicted"/>
<protein>
    <submittedName>
        <fullName evidence="2">Uncharacterized protein</fullName>
    </submittedName>
</protein>
<dbReference type="AlphaFoldDB" id="A0AAV7UWG5"/>
<evidence type="ECO:0000313" key="3">
    <source>
        <dbReference type="Proteomes" id="UP001066276"/>
    </source>
</evidence>
<accession>A0AAV7UWG5</accession>
<feature type="region of interest" description="Disordered" evidence="1">
    <location>
        <begin position="31"/>
        <end position="111"/>
    </location>
</feature>
<name>A0AAV7UWG5_PLEWA</name>
<evidence type="ECO:0000313" key="2">
    <source>
        <dbReference type="EMBL" id="KAJ1193428.1"/>
    </source>
</evidence>
<keyword evidence="3" id="KW-1185">Reference proteome</keyword>
<dbReference type="EMBL" id="JANPWB010000004">
    <property type="protein sequence ID" value="KAJ1193428.1"/>
    <property type="molecule type" value="Genomic_DNA"/>
</dbReference>
<comment type="caution">
    <text evidence="2">The sequence shown here is derived from an EMBL/GenBank/DDBJ whole genome shotgun (WGS) entry which is preliminary data.</text>
</comment>
<reference evidence="2" key="1">
    <citation type="journal article" date="2022" name="bioRxiv">
        <title>Sequencing and chromosome-scale assembly of the giantPleurodeles waltlgenome.</title>
        <authorList>
            <person name="Brown T."/>
            <person name="Elewa A."/>
            <person name="Iarovenko S."/>
            <person name="Subramanian E."/>
            <person name="Araus A.J."/>
            <person name="Petzold A."/>
            <person name="Susuki M."/>
            <person name="Suzuki K.-i.T."/>
            <person name="Hayashi T."/>
            <person name="Toyoda A."/>
            <person name="Oliveira C."/>
            <person name="Osipova E."/>
            <person name="Leigh N.D."/>
            <person name="Simon A."/>
            <person name="Yun M.H."/>
        </authorList>
    </citation>
    <scope>NUCLEOTIDE SEQUENCE</scope>
    <source>
        <strain evidence="2">20211129_DDA</strain>
        <tissue evidence="2">Liver</tissue>
    </source>
</reference>
<feature type="compositionally biased region" description="Low complexity" evidence="1">
    <location>
        <begin position="39"/>
        <end position="64"/>
    </location>
</feature>
<sequence length="111" mass="11843">MLPRWGTSLFVIFVQGGGGGTLSYRLFKTSPVGGPVAFRTPRAAPATPAASPHSRSPSRSSAPRRSPHDRGTAREPRPPEERPQPKEPRRAVRVQTASVGCRAPPVPPPSC</sequence>
<dbReference type="Proteomes" id="UP001066276">
    <property type="component" value="Chromosome 2_2"/>
</dbReference>